<dbReference type="Gene3D" id="3.40.50.720">
    <property type="entry name" value="NAD(P)-binding Rossmann-like Domain"/>
    <property type="match status" value="1"/>
</dbReference>
<dbReference type="InterPro" id="IPR028939">
    <property type="entry name" value="P5C_Rdtase_cat_N"/>
</dbReference>
<accession>A0A382HHH4</accession>
<organism evidence="2">
    <name type="scientific">marine metagenome</name>
    <dbReference type="NCBI Taxonomy" id="408172"/>
    <lineage>
        <taxon>unclassified sequences</taxon>
        <taxon>metagenomes</taxon>
        <taxon>ecological metagenomes</taxon>
    </lineage>
</organism>
<dbReference type="Pfam" id="PF03807">
    <property type="entry name" value="F420_oxidored"/>
    <property type="match status" value="1"/>
</dbReference>
<proteinExistence type="predicted"/>
<dbReference type="EMBL" id="UINC01061247">
    <property type="protein sequence ID" value="SVB86622.1"/>
    <property type="molecule type" value="Genomic_DNA"/>
</dbReference>
<evidence type="ECO:0000259" key="1">
    <source>
        <dbReference type="Pfam" id="PF03807"/>
    </source>
</evidence>
<evidence type="ECO:0000313" key="2">
    <source>
        <dbReference type="EMBL" id="SVB86622.1"/>
    </source>
</evidence>
<feature type="domain" description="Pyrroline-5-carboxylate reductase catalytic N-terminal" evidence="1">
    <location>
        <begin position="141"/>
        <end position="215"/>
    </location>
</feature>
<dbReference type="AlphaFoldDB" id="A0A382HHH4"/>
<gene>
    <name evidence="2" type="ORF">METZ01_LOCUS239476</name>
</gene>
<reference evidence="2" key="1">
    <citation type="submission" date="2018-05" db="EMBL/GenBank/DDBJ databases">
        <authorList>
            <person name="Lanie J.A."/>
            <person name="Ng W.-L."/>
            <person name="Kazmierczak K.M."/>
            <person name="Andrzejewski T.M."/>
            <person name="Davidsen T.M."/>
            <person name="Wayne K.J."/>
            <person name="Tettelin H."/>
            <person name="Glass J.I."/>
            <person name="Rusch D."/>
            <person name="Podicherti R."/>
            <person name="Tsui H.-C.T."/>
            <person name="Winkler M.E."/>
        </authorList>
    </citation>
    <scope>NUCLEOTIDE SEQUENCE</scope>
</reference>
<dbReference type="SUPFAM" id="SSF51735">
    <property type="entry name" value="NAD(P)-binding Rossmann-fold domains"/>
    <property type="match status" value="1"/>
</dbReference>
<name>A0A382HHH4_9ZZZZ</name>
<dbReference type="InterPro" id="IPR036291">
    <property type="entry name" value="NAD(P)-bd_dom_sf"/>
</dbReference>
<sequence>MKLINEVVKKITAIGKKERKKTVFLIGNTIKVEDAKFYLTPIRNYAQVVLSGVIVYSEEIAKKIAKEVDGLVDYIFVDAEKKISDKHSITGEPGNIERAVKEVIKKSVFISYKSNDLTVDAADALISEYFSKDIRHVGGKKIAIIGVGNIGSKLAQKLVERGANVSLYRRNRDKLNLIVKQINTTKSKYTVAQASSALSVNEACKDADILIGATDGIPVIDASIINNLPIDSLLIDIGKGSISEEAIKKAYLRNLAVYRLSIESALEGMVVSLISTHDVLNQTTGRGFYHKIKVVSGGLLAQNDEIVVDDYRKPKLIYGIGNGYGDFMRIPGKKMEEKLDLLKKLLLKDNLD</sequence>
<protein>
    <recommendedName>
        <fullName evidence="1">Pyrroline-5-carboxylate reductase catalytic N-terminal domain-containing protein</fullName>
    </recommendedName>
</protein>